<keyword evidence="10" id="KW-1185">Reference proteome</keyword>
<reference evidence="10" key="1">
    <citation type="journal article" date="2018" name="Nat. Microbiol.">
        <title>Leveraging single-cell genomics to expand the fungal tree of life.</title>
        <authorList>
            <person name="Ahrendt S.R."/>
            <person name="Quandt C.A."/>
            <person name="Ciobanu D."/>
            <person name="Clum A."/>
            <person name="Salamov A."/>
            <person name="Andreopoulos B."/>
            <person name="Cheng J.F."/>
            <person name="Woyke T."/>
            <person name="Pelin A."/>
            <person name="Henrissat B."/>
            <person name="Reynolds N.K."/>
            <person name="Benny G.L."/>
            <person name="Smith M.E."/>
            <person name="James T.Y."/>
            <person name="Grigoriev I.V."/>
        </authorList>
    </citation>
    <scope>NUCLEOTIDE SEQUENCE [LARGE SCALE GENOMIC DNA]</scope>
    <source>
        <strain evidence="10">Baker2002</strain>
    </source>
</reference>
<sequence>SMRETAGAMEFELRKFVGLVVSSSANNPAFSNEFLQETTDLAAQFMCAFSSTLRKLTDLQRHSVAGVADLELCLQMLHISPTDLYQEYMRNKMLPDSVRQRAVPLRREVEHMLDDYYAEKYELDKDDPSLVFYTNEQYEIAALVPLQSKSRSYIPEYFPELPPDFTYRLTNSYMDTITELKKIKMKLFEESRLNEASLYKLIDDDEKRWLEELDEQLGSLSDDDSDHKEDIMSVDGDRASDYFDIVAYAHKKRLALERPFIEFKRRQQLRKQNYYVHLEQKFSCYATQTPAKVDIAQVNSILSDSFRNVIQATRRAECAKQKRLAAEEERQRREQNEKAHCTLEFAFHEGAHSLDESDDNME</sequence>
<dbReference type="EMBL" id="ML004470">
    <property type="protein sequence ID" value="RKP29932.1"/>
    <property type="molecule type" value="Genomic_DNA"/>
</dbReference>
<comment type="subcellular location">
    <subcellularLocation>
        <location evidence="1">Nucleus</location>
    </subcellularLocation>
</comment>
<dbReference type="OrthoDB" id="2193813at2759"/>
<evidence type="ECO:0000313" key="9">
    <source>
        <dbReference type="EMBL" id="RKP29932.1"/>
    </source>
</evidence>
<gene>
    <name evidence="9" type="ORF">METBISCDRAFT_6734</name>
</gene>
<name>A0A4P9ZC50_9ASCO</name>
<evidence type="ECO:0000256" key="1">
    <source>
        <dbReference type="ARBA" id="ARBA00004123"/>
    </source>
</evidence>
<dbReference type="GO" id="GO:0005669">
    <property type="term" value="C:transcription factor TFIID complex"/>
    <property type="evidence" value="ECO:0007669"/>
    <property type="project" value="InterPro"/>
</dbReference>
<dbReference type="Proteomes" id="UP000268321">
    <property type="component" value="Unassembled WGS sequence"/>
</dbReference>
<keyword evidence="5" id="KW-0804">Transcription</keyword>
<comment type="similarity">
    <text evidence="2">Belongs to the TAF8 family.</text>
</comment>
<evidence type="ECO:0000256" key="3">
    <source>
        <dbReference type="ARBA" id="ARBA00017307"/>
    </source>
</evidence>
<dbReference type="GO" id="GO:0006367">
    <property type="term" value="P:transcription initiation at RNA polymerase II promoter"/>
    <property type="evidence" value="ECO:0007669"/>
    <property type="project" value="TreeGrafter"/>
</dbReference>
<keyword evidence="6" id="KW-0539">Nucleus</keyword>
<dbReference type="CDD" id="cd08049">
    <property type="entry name" value="TAF8"/>
    <property type="match status" value="1"/>
</dbReference>
<evidence type="ECO:0000259" key="8">
    <source>
        <dbReference type="Pfam" id="PF10406"/>
    </source>
</evidence>
<protein>
    <recommendedName>
        <fullName evidence="3">Transcription initiation factor TFIID subunit 8</fullName>
    </recommendedName>
</protein>
<dbReference type="Pfam" id="PF10406">
    <property type="entry name" value="TAF8_C"/>
    <property type="match status" value="1"/>
</dbReference>
<keyword evidence="4" id="KW-0805">Transcription regulation</keyword>
<keyword evidence="7" id="KW-0175">Coiled coil</keyword>
<evidence type="ECO:0000313" key="10">
    <source>
        <dbReference type="Proteomes" id="UP000268321"/>
    </source>
</evidence>
<evidence type="ECO:0000256" key="4">
    <source>
        <dbReference type="ARBA" id="ARBA00023015"/>
    </source>
</evidence>
<organism evidence="9 10">
    <name type="scientific">Metschnikowia bicuspidata</name>
    <dbReference type="NCBI Taxonomy" id="27322"/>
    <lineage>
        <taxon>Eukaryota</taxon>
        <taxon>Fungi</taxon>
        <taxon>Dikarya</taxon>
        <taxon>Ascomycota</taxon>
        <taxon>Saccharomycotina</taxon>
        <taxon>Pichiomycetes</taxon>
        <taxon>Metschnikowiaceae</taxon>
        <taxon>Metschnikowia</taxon>
    </lineage>
</organism>
<evidence type="ECO:0000256" key="5">
    <source>
        <dbReference type="ARBA" id="ARBA00023163"/>
    </source>
</evidence>
<evidence type="ECO:0000256" key="7">
    <source>
        <dbReference type="SAM" id="Coils"/>
    </source>
</evidence>
<dbReference type="PANTHER" id="PTHR46469:SF1">
    <property type="entry name" value="TRANSCRIPTION INITIATION FACTOR TFIID SUBUNIT 8"/>
    <property type="match status" value="1"/>
</dbReference>
<accession>A0A4P9ZC50</accession>
<dbReference type="InterPro" id="IPR037818">
    <property type="entry name" value="TAF8"/>
</dbReference>
<feature type="non-terminal residue" evidence="9">
    <location>
        <position position="362"/>
    </location>
</feature>
<feature type="non-terminal residue" evidence="9">
    <location>
        <position position="1"/>
    </location>
</feature>
<feature type="domain" description="Transcription factor TFIID subunit 8 C-terminal" evidence="8">
    <location>
        <begin position="153"/>
        <end position="201"/>
    </location>
</feature>
<dbReference type="AlphaFoldDB" id="A0A4P9ZC50"/>
<dbReference type="PANTHER" id="PTHR46469">
    <property type="entry name" value="TRANSCRIPTION INITIATION FACTOR TFIID SUBUNIT 8"/>
    <property type="match status" value="1"/>
</dbReference>
<evidence type="ECO:0000256" key="2">
    <source>
        <dbReference type="ARBA" id="ARBA00008767"/>
    </source>
</evidence>
<feature type="coiled-coil region" evidence="7">
    <location>
        <begin position="309"/>
        <end position="338"/>
    </location>
</feature>
<proteinExistence type="inferred from homology"/>
<dbReference type="InterPro" id="IPR019473">
    <property type="entry name" value="TFIID_su8_C"/>
</dbReference>
<evidence type="ECO:0000256" key="6">
    <source>
        <dbReference type="ARBA" id="ARBA00023242"/>
    </source>
</evidence>